<dbReference type="InterPro" id="IPR001509">
    <property type="entry name" value="Epimerase_deHydtase"/>
</dbReference>
<dbReference type="Gene3D" id="3.40.50.720">
    <property type="entry name" value="NAD(P)-binding Rossmann-like Domain"/>
    <property type="match status" value="1"/>
</dbReference>
<protein>
    <submittedName>
        <fullName evidence="2">NAD-dependent epimerase/dehydratase family protein</fullName>
    </submittedName>
</protein>
<organism evidence="2 3">
    <name type="scientific">Devosia algicola</name>
    <dbReference type="NCBI Taxonomy" id="3026418"/>
    <lineage>
        <taxon>Bacteria</taxon>
        <taxon>Pseudomonadati</taxon>
        <taxon>Pseudomonadota</taxon>
        <taxon>Alphaproteobacteria</taxon>
        <taxon>Hyphomicrobiales</taxon>
        <taxon>Devosiaceae</taxon>
        <taxon>Devosia</taxon>
    </lineage>
</organism>
<dbReference type="Proteomes" id="UP001220530">
    <property type="component" value="Chromosome"/>
</dbReference>
<feature type="domain" description="NAD-dependent epimerase/dehydratase" evidence="1">
    <location>
        <begin position="7"/>
        <end position="215"/>
    </location>
</feature>
<dbReference type="EMBL" id="CP118246">
    <property type="protein sequence ID" value="WDR01443.1"/>
    <property type="molecule type" value="Genomic_DNA"/>
</dbReference>
<keyword evidence="3" id="KW-1185">Reference proteome</keyword>
<proteinExistence type="predicted"/>
<name>A0ABY7YJM2_9HYPH</name>
<evidence type="ECO:0000259" key="1">
    <source>
        <dbReference type="Pfam" id="PF01370"/>
    </source>
</evidence>
<dbReference type="Pfam" id="PF01370">
    <property type="entry name" value="Epimerase"/>
    <property type="match status" value="1"/>
</dbReference>
<evidence type="ECO:0000313" key="3">
    <source>
        <dbReference type="Proteomes" id="UP001220530"/>
    </source>
</evidence>
<gene>
    <name evidence="2" type="ORF">PSQ19_11570</name>
</gene>
<sequence>MMDKQKITILGINGHIGHAAAEAFVAAGWQVTGFGRRNKKPIEGAAFVKGDARQQGDIEAAIASADVVFNGLNLPYDQWDKGRAEAQLAIVLAALENSGKTLLFPGNIYNYAASDRVLTPEMAQHPETPRGAIRVRQEQMLARAAEAGDVQVIILRAGDFYGPNNQGDWFDQAMMMSVGKGRIHHMAGLDVGHSWAYLPDLGAAFVKLAERRQSLKSFDRFHFSGHYVTHGALMAAIQTSSTQPLRVVPMPWIMLRLMGIGMPVIREVVKMRYLWDNPMRLEDKRLGDILGPDFGTELGAAVRASVVQYFANTAKAA</sequence>
<evidence type="ECO:0000313" key="2">
    <source>
        <dbReference type="EMBL" id="WDR01443.1"/>
    </source>
</evidence>
<dbReference type="SUPFAM" id="SSF51735">
    <property type="entry name" value="NAD(P)-binding Rossmann-fold domains"/>
    <property type="match status" value="1"/>
</dbReference>
<dbReference type="InterPro" id="IPR036291">
    <property type="entry name" value="NAD(P)-bd_dom_sf"/>
</dbReference>
<reference evidence="2 3" key="1">
    <citation type="submission" date="2023-02" db="EMBL/GenBank/DDBJ databases">
        <title>Devosia algicola sp. nov., isolated from the phycosphere of marine algae.</title>
        <authorList>
            <person name="Kim J.M."/>
            <person name="Lee J.K."/>
            <person name="Choi B.J."/>
            <person name="Bayburt H."/>
            <person name="Jeon C.O."/>
        </authorList>
    </citation>
    <scope>NUCLEOTIDE SEQUENCE [LARGE SCALE GENOMIC DNA]</scope>
    <source>
        <strain evidence="2 3">G20-9</strain>
    </source>
</reference>
<dbReference type="RefSeq" id="WP_282217854.1">
    <property type="nucleotide sequence ID" value="NZ_CP118246.1"/>
</dbReference>
<accession>A0ABY7YJM2</accession>